<accession>A0A848DI59</accession>
<evidence type="ECO:0000313" key="4">
    <source>
        <dbReference type="EMBL" id="NMH92370.1"/>
    </source>
</evidence>
<feature type="domain" description="DNA ligase ATP-dependent C-terminal" evidence="3">
    <location>
        <begin position="2"/>
        <end position="45"/>
    </location>
</feature>
<evidence type="ECO:0000313" key="5">
    <source>
        <dbReference type="Proteomes" id="UP000586918"/>
    </source>
</evidence>
<dbReference type="GO" id="GO:0006310">
    <property type="term" value="P:DNA recombination"/>
    <property type="evidence" value="ECO:0007669"/>
    <property type="project" value="InterPro"/>
</dbReference>
<dbReference type="Gene3D" id="2.40.50.140">
    <property type="entry name" value="Nucleic acid-binding proteins"/>
    <property type="match status" value="1"/>
</dbReference>
<dbReference type="GO" id="GO:0006281">
    <property type="term" value="P:DNA repair"/>
    <property type="evidence" value="ECO:0007669"/>
    <property type="project" value="InterPro"/>
</dbReference>
<gene>
    <name evidence="4" type="ORF">HF519_12465</name>
</gene>
<proteinExistence type="predicted"/>
<dbReference type="EC" id="6.5.1.1" evidence="1"/>
<evidence type="ECO:0000256" key="1">
    <source>
        <dbReference type="ARBA" id="ARBA00012727"/>
    </source>
</evidence>
<dbReference type="EMBL" id="JAAXKZ010000037">
    <property type="protein sequence ID" value="NMH92370.1"/>
    <property type="molecule type" value="Genomic_DNA"/>
</dbReference>
<dbReference type="InterPro" id="IPR012340">
    <property type="entry name" value="NA-bd_OB-fold"/>
</dbReference>
<keyword evidence="5" id="KW-1185">Reference proteome</keyword>
<evidence type="ECO:0000256" key="2">
    <source>
        <dbReference type="SAM" id="MobiDB-lite"/>
    </source>
</evidence>
<feature type="compositionally biased region" description="Basic and acidic residues" evidence="2">
    <location>
        <begin position="70"/>
        <end position="79"/>
    </location>
</feature>
<sequence length="99" mass="10795">MLLGIPGPRGLEYVGKVGTGFTREMLGDLLAKLRPLTAECRRITAGATPPRAFLPAVHRPGPTTSAARRTPHEGAMREDRRAGFGRATCRSPRQFLVDR</sequence>
<dbReference type="Pfam" id="PF04679">
    <property type="entry name" value="DNA_ligase_A_C"/>
    <property type="match status" value="1"/>
</dbReference>
<dbReference type="AlphaFoldDB" id="A0A848DI59"/>
<dbReference type="InterPro" id="IPR012309">
    <property type="entry name" value="DNA_ligase_ATP-dep_C"/>
</dbReference>
<feature type="region of interest" description="Disordered" evidence="2">
    <location>
        <begin position="51"/>
        <end position="79"/>
    </location>
</feature>
<name>A0A848DI59_9PSEU</name>
<organism evidence="4 5">
    <name type="scientific">Pseudonocardia bannensis</name>
    <dbReference type="NCBI Taxonomy" id="630973"/>
    <lineage>
        <taxon>Bacteria</taxon>
        <taxon>Bacillati</taxon>
        <taxon>Actinomycetota</taxon>
        <taxon>Actinomycetes</taxon>
        <taxon>Pseudonocardiales</taxon>
        <taxon>Pseudonocardiaceae</taxon>
        <taxon>Pseudonocardia</taxon>
    </lineage>
</organism>
<reference evidence="4 5" key="1">
    <citation type="submission" date="2020-04" db="EMBL/GenBank/DDBJ databases">
        <authorList>
            <person name="Klaysubun C."/>
            <person name="Duangmal K."/>
            <person name="Lipun K."/>
        </authorList>
    </citation>
    <scope>NUCLEOTIDE SEQUENCE [LARGE SCALE GENOMIC DNA]</scope>
    <source>
        <strain evidence="4 5">DSM 45300</strain>
    </source>
</reference>
<dbReference type="Proteomes" id="UP000586918">
    <property type="component" value="Unassembled WGS sequence"/>
</dbReference>
<protein>
    <recommendedName>
        <fullName evidence="1">DNA ligase (ATP)</fullName>
        <ecNumber evidence="1">6.5.1.1</ecNumber>
    </recommendedName>
</protein>
<dbReference type="GO" id="GO:0003910">
    <property type="term" value="F:DNA ligase (ATP) activity"/>
    <property type="evidence" value="ECO:0007669"/>
    <property type="project" value="UniProtKB-EC"/>
</dbReference>
<evidence type="ECO:0000259" key="3">
    <source>
        <dbReference type="Pfam" id="PF04679"/>
    </source>
</evidence>
<comment type="caution">
    <text evidence="4">The sequence shown here is derived from an EMBL/GenBank/DDBJ whole genome shotgun (WGS) entry which is preliminary data.</text>
</comment>